<proteinExistence type="predicted"/>
<dbReference type="GeneID" id="68103810"/>
<keyword evidence="2" id="KW-1185">Reference proteome</keyword>
<accession>A0AA88KQP6</accession>
<reference evidence="1 2" key="1">
    <citation type="journal article" date="2018" name="BMC Genomics">
        <title>The genome of Naegleria lovaniensis, the basis for a comparative approach to unravel pathogenicity factors of the human pathogenic amoeba N. fowleri.</title>
        <authorList>
            <person name="Liechti N."/>
            <person name="Schurch N."/>
            <person name="Bruggmann R."/>
            <person name="Wittwer M."/>
        </authorList>
    </citation>
    <scope>NUCLEOTIDE SEQUENCE [LARGE SCALE GENOMIC DNA]</scope>
    <source>
        <strain evidence="1 2">ATCC 30569</strain>
    </source>
</reference>
<organism evidence="1 2">
    <name type="scientific">Naegleria lovaniensis</name>
    <name type="common">Amoeba</name>
    <dbReference type="NCBI Taxonomy" id="51637"/>
    <lineage>
        <taxon>Eukaryota</taxon>
        <taxon>Discoba</taxon>
        <taxon>Heterolobosea</taxon>
        <taxon>Tetramitia</taxon>
        <taxon>Eutetramitia</taxon>
        <taxon>Vahlkampfiidae</taxon>
        <taxon>Naegleria</taxon>
    </lineage>
</organism>
<name>A0AA88KQP6_NAELO</name>
<gene>
    <name evidence="1" type="ORF">C9374_011356</name>
</gene>
<sequence length="220" mass="25047">MKFTLYQFIPDSNNSIRATKQQLSSKNTIGSTTHEHKPTNETMVMEQYHAPNGSVCYSCSFPIHEAQSSNQTLLSSSNDCEYPNSLASPMSKANTITSTVFHEITFNRSGVFMDTQVTIPNLKRKASPNDVWYQKQRKIRSPRLKQQIKQDEHISSSECDSYLHHNDKVLHVDTNTVQETLHVLQTPFSSAVGPEQLESLKCVKRIRPTRYSISIKELLN</sequence>
<comment type="caution">
    <text evidence="1">The sequence shown here is derived from an EMBL/GenBank/DDBJ whole genome shotgun (WGS) entry which is preliminary data.</text>
</comment>
<dbReference type="Proteomes" id="UP000816034">
    <property type="component" value="Unassembled WGS sequence"/>
</dbReference>
<evidence type="ECO:0000313" key="1">
    <source>
        <dbReference type="EMBL" id="KAG2392631.1"/>
    </source>
</evidence>
<dbReference type="EMBL" id="PYSW02000004">
    <property type="protein sequence ID" value="KAG2392631.1"/>
    <property type="molecule type" value="Genomic_DNA"/>
</dbReference>
<protein>
    <submittedName>
        <fullName evidence="1">Uncharacterized protein</fullName>
    </submittedName>
</protein>
<dbReference type="RefSeq" id="XP_044554525.1">
    <property type="nucleotide sequence ID" value="XM_044687002.1"/>
</dbReference>
<dbReference type="AlphaFoldDB" id="A0AA88KQP6"/>
<evidence type="ECO:0000313" key="2">
    <source>
        <dbReference type="Proteomes" id="UP000816034"/>
    </source>
</evidence>